<evidence type="ECO:0000256" key="3">
    <source>
        <dbReference type="ARBA" id="ARBA00022840"/>
    </source>
</evidence>
<dbReference type="PANTHER" id="PTHR32071:SF17">
    <property type="entry name" value="TRANSCRIPTIONAL REGULATOR (NTRC FAMILY)"/>
    <property type="match status" value="1"/>
</dbReference>
<feature type="domain" description="Sigma-54 factor interaction" evidence="8">
    <location>
        <begin position="142"/>
        <end position="368"/>
    </location>
</feature>
<sequence length="454" mass="50377">MASDILIVDDEADIRELVAGLLEDEGHETRTAGNSDAALQAITDRVPRLVFLDIWLQGSRLDGLDLLDAIKAQHPEVPVVMISGHGNIETAVSAIRRGAYDYIEKPFKADRLVLIAERALETSKLKREVLELKRRSTDFAELIGKSQPMNQLRSVIERVSPTNSRVMILGASGSGKEMVARAIHAASPRASGPFVALNAAAITPDRMELELFGNETPPGTERKIGALEEAHRGVLYLDEVADMPRETQNRILRVLTEQTFERVGGSKRVKVDVRIISSTSQNLDSLIAEGLFREDLYHRLAVVPIQVPPLADRRQDVPMLIEAFMNQISEQTGIKTKRISDEAMAVLQASEWPGNVRQLRNNVERLMILSRDTDADHPITADMLPNEVGDMLPRTPSQANGQILALPLRDAREVFEKEYLVAQINRFGGNISRTAEFVGMERSALHRKLKSLGI</sequence>
<dbReference type="SMART" id="SM00448">
    <property type="entry name" value="REC"/>
    <property type="match status" value="1"/>
</dbReference>
<dbReference type="PRINTS" id="PR01590">
    <property type="entry name" value="HTHFIS"/>
</dbReference>
<dbReference type="SUPFAM" id="SSF52540">
    <property type="entry name" value="P-loop containing nucleoside triphosphate hydrolases"/>
    <property type="match status" value="1"/>
</dbReference>
<feature type="modified residue" description="4-aspartylphosphate" evidence="7">
    <location>
        <position position="53"/>
    </location>
</feature>
<organism evidence="10 11">
    <name type="scientific">Jiella mangrovi</name>
    <dbReference type="NCBI Taxonomy" id="2821407"/>
    <lineage>
        <taxon>Bacteria</taxon>
        <taxon>Pseudomonadati</taxon>
        <taxon>Pseudomonadota</taxon>
        <taxon>Alphaproteobacteria</taxon>
        <taxon>Hyphomicrobiales</taxon>
        <taxon>Aurantimonadaceae</taxon>
        <taxon>Jiella</taxon>
    </lineage>
</organism>
<dbReference type="InterPro" id="IPR058031">
    <property type="entry name" value="AAA_lid_NorR"/>
</dbReference>
<feature type="domain" description="Response regulatory" evidence="9">
    <location>
        <begin position="4"/>
        <end position="120"/>
    </location>
</feature>
<evidence type="ECO:0000256" key="2">
    <source>
        <dbReference type="ARBA" id="ARBA00022741"/>
    </source>
</evidence>
<dbReference type="InterPro" id="IPR025944">
    <property type="entry name" value="Sigma_54_int_dom_CS"/>
</dbReference>
<dbReference type="InterPro" id="IPR003593">
    <property type="entry name" value="AAA+_ATPase"/>
</dbReference>
<keyword evidence="6" id="KW-0804">Transcription</keyword>
<dbReference type="CDD" id="cd00009">
    <property type="entry name" value="AAA"/>
    <property type="match status" value="1"/>
</dbReference>
<keyword evidence="2" id="KW-0547">Nucleotide-binding</keyword>
<dbReference type="RefSeq" id="WP_209593608.1">
    <property type="nucleotide sequence ID" value="NZ_JAGJCF010000003.1"/>
</dbReference>
<dbReference type="Gene3D" id="1.10.8.60">
    <property type="match status" value="1"/>
</dbReference>
<keyword evidence="5" id="KW-0805">Transcription regulation</keyword>
<dbReference type="Proteomes" id="UP000678276">
    <property type="component" value="Unassembled WGS sequence"/>
</dbReference>
<dbReference type="PROSITE" id="PS50110">
    <property type="entry name" value="RESPONSE_REGULATORY"/>
    <property type="match status" value="1"/>
</dbReference>
<proteinExistence type="predicted"/>
<dbReference type="Gene3D" id="1.10.10.60">
    <property type="entry name" value="Homeodomain-like"/>
    <property type="match status" value="1"/>
</dbReference>
<dbReference type="InterPro" id="IPR002078">
    <property type="entry name" value="Sigma_54_int"/>
</dbReference>
<evidence type="ECO:0000313" key="11">
    <source>
        <dbReference type="Proteomes" id="UP000678276"/>
    </source>
</evidence>
<dbReference type="SUPFAM" id="SSF52172">
    <property type="entry name" value="CheY-like"/>
    <property type="match status" value="1"/>
</dbReference>
<evidence type="ECO:0000256" key="7">
    <source>
        <dbReference type="PROSITE-ProRule" id="PRU00169"/>
    </source>
</evidence>
<dbReference type="SUPFAM" id="SSF46689">
    <property type="entry name" value="Homeodomain-like"/>
    <property type="match status" value="1"/>
</dbReference>
<keyword evidence="4" id="KW-0902">Two-component regulatory system</keyword>
<dbReference type="SMART" id="SM00382">
    <property type="entry name" value="AAA"/>
    <property type="match status" value="1"/>
</dbReference>
<dbReference type="PROSITE" id="PS00688">
    <property type="entry name" value="SIGMA54_INTERACT_3"/>
    <property type="match status" value="1"/>
</dbReference>
<keyword evidence="1 7" id="KW-0597">Phosphoprotein</keyword>
<dbReference type="Gene3D" id="3.40.50.2300">
    <property type="match status" value="1"/>
</dbReference>
<protein>
    <submittedName>
        <fullName evidence="10">Sigma-54-dependent Fis family transcriptional regulator</fullName>
    </submittedName>
</protein>
<comment type="caution">
    <text evidence="10">The sequence shown here is derived from an EMBL/GenBank/DDBJ whole genome shotgun (WGS) entry which is preliminary data.</text>
</comment>
<reference evidence="10 11" key="1">
    <citation type="submission" date="2021-04" db="EMBL/GenBank/DDBJ databases">
        <title>Whole genome sequence of Jiella sp. KSK16Y-1.</title>
        <authorList>
            <person name="Tuo L."/>
        </authorList>
    </citation>
    <scope>NUCLEOTIDE SEQUENCE [LARGE SCALE GENOMIC DNA]</scope>
    <source>
        <strain evidence="10 11">KSK16Y-1</strain>
    </source>
</reference>
<keyword evidence="11" id="KW-1185">Reference proteome</keyword>
<evidence type="ECO:0000256" key="1">
    <source>
        <dbReference type="ARBA" id="ARBA00022553"/>
    </source>
</evidence>
<dbReference type="Gene3D" id="3.40.50.300">
    <property type="entry name" value="P-loop containing nucleotide triphosphate hydrolases"/>
    <property type="match status" value="1"/>
</dbReference>
<evidence type="ECO:0000259" key="9">
    <source>
        <dbReference type="PROSITE" id="PS50110"/>
    </source>
</evidence>
<dbReference type="InterPro" id="IPR011006">
    <property type="entry name" value="CheY-like_superfamily"/>
</dbReference>
<dbReference type="EMBL" id="JAGJCF010000003">
    <property type="protein sequence ID" value="MBP0615192.1"/>
    <property type="molecule type" value="Genomic_DNA"/>
</dbReference>
<dbReference type="Pfam" id="PF00072">
    <property type="entry name" value="Response_reg"/>
    <property type="match status" value="1"/>
</dbReference>
<dbReference type="InterPro" id="IPR009057">
    <property type="entry name" value="Homeodomain-like_sf"/>
</dbReference>
<gene>
    <name evidence="10" type="ORF">J6595_06330</name>
</gene>
<dbReference type="InterPro" id="IPR002197">
    <property type="entry name" value="HTH_Fis"/>
</dbReference>
<dbReference type="CDD" id="cd17550">
    <property type="entry name" value="REC_NtrX-like"/>
    <property type="match status" value="1"/>
</dbReference>
<dbReference type="PROSITE" id="PS50045">
    <property type="entry name" value="SIGMA54_INTERACT_4"/>
    <property type="match status" value="1"/>
</dbReference>
<evidence type="ECO:0000259" key="8">
    <source>
        <dbReference type="PROSITE" id="PS50045"/>
    </source>
</evidence>
<dbReference type="Pfam" id="PF02954">
    <property type="entry name" value="HTH_8"/>
    <property type="match status" value="1"/>
</dbReference>
<name>A0ABS4BEL7_9HYPH</name>
<dbReference type="PANTHER" id="PTHR32071">
    <property type="entry name" value="TRANSCRIPTIONAL REGULATORY PROTEIN"/>
    <property type="match status" value="1"/>
</dbReference>
<dbReference type="InterPro" id="IPR027417">
    <property type="entry name" value="P-loop_NTPase"/>
</dbReference>
<evidence type="ECO:0000256" key="5">
    <source>
        <dbReference type="ARBA" id="ARBA00023015"/>
    </source>
</evidence>
<evidence type="ECO:0000256" key="6">
    <source>
        <dbReference type="ARBA" id="ARBA00023163"/>
    </source>
</evidence>
<dbReference type="Pfam" id="PF00158">
    <property type="entry name" value="Sigma54_activat"/>
    <property type="match status" value="1"/>
</dbReference>
<dbReference type="InterPro" id="IPR001789">
    <property type="entry name" value="Sig_transdc_resp-reg_receiver"/>
</dbReference>
<keyword evidence="3" id="KW-0067">ATP-binding</keyword>
<evidence type="ECO:0000313" key="10">
    <source>
        <dbReference type="EMBL" id="MBP0615192.1"/>
    </source>
</evidence>
<evidence type="ECO:0000256" key="4">
    <source>
        <dbReference type="ARBA" id="ARBA00023012"/>
    </source>
</evidence>
<dbReference type="Pfam" id="PF25601">
    <property type="entry name" value="AAA_lid_14"/>
    <property type="match status" value="1"/>
</dbReference>
<accession>A0ABS4BEL7</accession>